<dbReference type="InterPro" id="IPR036249">
    <property type="entry name" value="Thioredoxin-like_sf"/>
</dbReference>
<dbReference type="PROSITE" id="PS51353">
    <property type="entry name" value="ARSC"/>
    <property type="match status" value="1"/>
</dbReference>
<evidence type="ECO:0000313" key="2">
    <source>
        <dbReference type="EMBL" id="RST60106.1"/>
    </source>
</evidence>
<dbReference type="Pfam" id="PF03960">
    <property type="entry name" value="ArsC"/>
    <property type="match status" value="1"/>
</dbReference>
<dbReference type="OrthoDB" id="2902035at2"/>
<name>A0A429X9Q5_SIMTE</name>
<evidence type="ECO:0000256" key="1">
    <source>
        <dbReference type="PROSITE-ProRule" id="PRU01282"/>
    </source>
</evidence>
<proteinExistence type="inferred from homology"/>
<dbReference type="SUPFAM" id="SSF52833">
    <property type="entry name" value="Thioredoxin-like"/>
    <property type="match status" value="1"/>
</dbReference>
<dbReference type="NCBIfam" id="TIGR01617">
    <property type="entry name" value="arsC_related"/>
    <property type="match status" value="1"/>
</dbReference>
<dbReference type="InterPro" id="IPR006660">
    <property type="entry name" value="Arsenate_reductase-like"/>
</dbReference>
<dbReference type="Proteomes" id="UP000287296">
    <property type="component" value="Unassembled WGS sequence"/>
</dbReference>
<accession>A0A429X9Q5</accession>
<comment type="similarity">
    <text evidence="1">Belongs to the ArsC family.</text>
</comment>
<dbReference type="PANTHER" id="PTHR30041">
    <property type="entry name" value="ARSENATE REDUCTASE"/>
    <property type="match status" value="1"/>
</dbReference>
<dbReference type="Gene3D" id="3.40.30.10">
    <property type="entry name" value="Glutaredoxin"/>
    <property type="match status" value="1"/>
</dbReference>
<reference evidence="2 3" key="1">
    <citation type="submission" date="2018-12" db="EMBL/GenBank/DDBJ databases">
        <authorList>
            <person name="Sun L."/>
            <person name="Chen Z."/>
        </authorList>
    </citation>
    <scope>NUCLEOTIDE SEQUENCE [LARGE SCALE GENOMIC DNA]</scope>
    <source>
        <strain evidence="2 3">LMG 29736</strain>
    </source>
</reference>
<gene>
    <name evidence="2" type="ORF">D5F11_008555</name>
</gene>
<dbReference type="AlphaFoldDB" id="A0A429X9Q5"/>
<comment type="caution">
    <text evidence="2">The sequence shown here is derived from an EMBL/GenBank/DDBJ whole genome shotgun (WGS) entry which is preliminary data.</text>
</comment>
<dbReference type="EMBL" id="QYTW02000006">
    <property type="protein sequence ID" value="RST60106.1"/>
    <property type="molecule type" value="Genomic_DNA"/>
</dbReference>
<dbReference type="PANTHER" id="PTHR30041:SF7">
    <property type="entry name" value="GLOBAL TRANSCRIPTIONAL REGULATOR SPX"/>
    <property type="match status" value="1"/>
</dbReference>
<protein>
    <submittedName>
        <fullName evidence="2">Spx/MgsR family RNA polymerase-binding regulatory protein</fullName>
    </submittedName>
</protein>
<organism evidence="2 3">
    <name type="scientific">Siminovitchia terrae</name>
    <name type="common">Bacillus terrae</name>
    <dbReference type="NCBI Taxonomy" id="1914933"/>
    <lineage>
        <taxon>Bacteria</taxon>
        <taxon>Bacillati</taxon>
        <taxon>Bacillota</taxon>
        <taxon>Bacilli</taxon>
        <taxon>Bacillales</taxon>
        <taxon>Bacillaceae</taxon>
        <taxon>Siminovitchia</taxon>
    </lineage>
</organism>
<evidence type="ECO:0000313" key="3">
    <source>
        <dbReference type="Proteomes" id="UP000287296"/>
    </source>
</evidence>
<dbReference type="InterPro" id="IPR006504">
    <property type="entry name" value="Tscrpt_reg_Spx/MgsR"/>
</dbReference>
<sequence length="144" mass="16853">MMKELIRMKTRLYYLEITPYVRRVQNYLKSNGIAYKEQYLPGKPLTKEQLHEILRYTTKGVEEILATRSKAYRELETQGFDFEGLTISGLIELFRQHPTVLKSPILVGKHTTIVGYNEEEMSVLKPRMRKQKAFKSLLQQGLVS</sequence>